<proteinExistence type="predicted"/>
<dbReference type="EMBL" id="JASCZI010062006">
    <property type="protein sequence ID" value="MED6139896.1"/>
    <property type="molecule type" value="Genomic_DNA"/>
</dbReference>
<name>A0ABU6STW8_9FABA</name>
<evidence type="ECO:0000313" key="2">
    <source>
        <dbReference type="Proteomes" id="UP001341840"/>
    </source>
</evidence>
<reference evidence="1 2" key="1">
    <citation type="journal article" date="2023" name="Plants (Basel)">
        <title>Bridging the Gap: Combining Genomics and Transcriptomics Approaches to Understand Stylosanthes scabra, an Orphan Legume from the Brazilian Caatinga.</title>
        <authorList>
            <person name="Ferreira-Neto J.R.C."/>
            <person name="da Silva M.D."/>
            <person name="Binneck E."/>
            <person name="de Melo N.F."/>
            <person name="da Silva R.H."/>
            <person name="de Melo A.L.T.M."/>
            <person name="Pandolfi V."/>
            <person name="Bustamante F.O."/>
            <person name="Brasileiro-Vidal A.C."/>
            <person name="Benko-Iseppon A.M."/>
        </authorList>
    </citation>
    <scope>NUCLEOTIDE SEQUENCE [LARGE SCALE GENOMIC DNA]</scope>
    <source>
        <tissue evidence="1">Leaves</tissue>
    </source>
</reference>
<evidence type="ECO:0000313" key="1">
    <source>
        <dbReference type="EMBL" id="MED6139896.1"/>
    </source>
</evidence>
<gene>
    <name evidence="1" type="ORF">PIB30_088238</name>
</gene>
<dbReference type="Proteomes" id="UP001341840">
    <property type="component" value="Unassembled WGS sequence"/>
</dbReference>
<organism evidence="1 2">
    <name type="scientific">Stylosanthes scabra</name>
    <dbReference type="NCBI Taxonomy" id="79078"/>
    <lineage>
        <taxon>Eukaryota</taxon>
        <taxon>Viridiplantae</taxon>
        <taxon>Streptophyta</taxon>
        <taxon>Embryophyta</taxon>
        <taxon>Tracheophyta</taxon>
        <taxon>Spermatophyta</taxon>
        <taxon>Magnoliopsida</taxon>
        <taxon>eudicotyledons</taxon>
        <taxon>Gunneridae</taxon>
        <taxon>Pentapetalae</taxon>
        <taxon>rosids</taxon>
        <taxon>fabids</taxon>
        <taxon>Fabales</taxon>
        <taxon>Fabaceae</taxon>
        <taxon>Papilionoideae</taxon>
        <taxon>50 kb inversion clade</taxon>
        <taxon>dalbergioids sensu lato</taxon>
        <taxon>Dalbergieae</taxon>
        <taxon>Pterocarpus clade</taxon>
        <taxon>Stylosanthes</taxon>
    </lineage>
</organism>
<feature type="non-terminal residue" evidence="1">
    <location>
        <position position="1"/>
    </location>
</feature>
<comment type="caution">
    <text evidence="1">The sequence shown here is derived from an EMBL/GenBank/DDBJ whole genome shotgun (WGS) entry which is preliminary data.</text>
</comment>
<accession>A0ABU6STW8</accession>
<keyword evidence="2" id="KW-1185">Reference proteome</keyword>
<sequence length="174" mass="19722">RLPLVIPTHQTVLKSEHPRSANRRPKLLPSSLSFMFKQPLFQFSGNFSDDYFRHCIHQNVPLFVTILPQQTDHQSDTRRALKRRRKPLCSSSFSLILQQFQTPLDLCPSTPQVDPRHPSVWPLNALQQPSDRLFLDAPDSATSPIPVSSPGASVAVRSFPLFNAPDRATSHHNR</sequence>
<protein>
    <submittedName>
        <fullName evidence="1">Uncharacterized protein</fullName>
    </submittedName>
</protein>